<dbReference type="AlphaFoldDB" id="A0A8S1RIU6"/>
<proteinExistence type="predicted"/>
<evidence type="ECO:0000313" key="2">
    <source>
        <dbReference type="EMBL" id="CAD8127212.1"/>
    </source>
</evidence>
<organism evidence="2 3">
    <name type="scientific">Paramecium sonneborni</name>
    <dbReference type="NCBI Taxonomy" id="65129"/>
    <lineage>
        <taxon>Eukaryota</taxon>
        <taxon>Sar</taxon>
        <taxon>Alveolata</taxon>
        <taxon>Ciliophora</taxon>
        <taxon>Intramacronucleata</taxon>
        <taxon>Oligohymenophorea</taxon>
        <taxon>Peniculida</taxon>
        <taxon>Parameciidae</taxon>
        <taxon>Paramecium</taxon>
    </lineage>
</organism>
<dbReference type="EMBL" id="CAJJDN010000174">
    <property type="protein sequence ID" value="CAD8127212.1"/>
    <property type="molecule type" value="Genomic_DNA"/>
</dbReference>
<keyword evidence="3" id="KW-1185">Reference proteome</keyword>
<name>A0A8S1RIU6_9CILI</name>
<sequence length="60" mass="7401">MKMIFTFQDSLNQLLSNQKYKRFYSKIIYSFLISAVQSNTIKMYQNVRILKFSKYWNFKN</sequence>
<gene>
    <name evidence="1" type="ORF">PSON_ATCC_30995.1.T1740016</name>
    <name evidence="2" type="ORF">PSON_ATCC_30995.1.T1740018</name>
</gene>
<evidence type="ECO:0000313" key="1">
    <source>
        <dbReference type="EMBL" id="CAD8127210.1"/>
    </source>
</evidence>
<accession>A0A8S1RIU6</accession>
<protein>
    <submittedName>
        <fullName evidence="2">Uncharacterized protein</fullName>
    </submittedName>
</protein>
<evidence type="ECO:0000313" key="3">
    <source>
        <dbReference type="Proteomes" id="UP000692954"/>
    </source>
</evidence>
<comment type="caution">
    <text evidence="2">The sequence shown here is derived from an EMBL/GenBank/DDBJ whole genome shotgun (WGS) entry which is preliminary data.</text>
</comment>
<dbReference type="Proteomes" id="UP000692954">
    <property type="component" value="Unassembled WGS sequence"/>
</dbReference>
<dbReference type="EMBL" id="CAJJDN010000174">
    <property type="protein sequence ID" value="CAD8127210.1"/>
    <property type="molecule type" value="Genomic_DNA"/>
</dbReference>
<reference evidence="2" key="1">
    <citation type="submission" date="2021-01" db="EMBL/GenBank/DDBJ databases">
        <authorList>
            <consortium name="Genoscope - CEA"/>
            <person name="William W."/>
        </authorList>
    </citation>
    <scope>NUCLEOTIDE SEQUENCE</scope>
</reference>